<dbReference type="PANTHER" id="PTHR46791:SF5">
    <property type="entry name" value="CLR5 DOMAIN-CONTAINING PROTEIN-RELATED"/>
    <property type="match status" value="1"/>
</dbReference>
<dbReference type="InParanoid" id="A0A067MWU1"/>
<name>A0A067MWU1_BOTB1</name>
<dbReference type="InterPro" id="IPR058913">
    <property type="entry name" value="Integrase_dom_put"/>
</dbReference>
<feature type="domain" description="Integrase core" evidence="1">
    <location>
        <begin position="2"/>
        <end position="119"/>
    </location>
</feature>
<reference evidence="3" key="1">
    <citation type="journal article" date="2014" name="Proc. Natl. Acad. Sci. U.S.A.">
        <title>Extensive sampling of basidiomycete genomes demonstrates inadequacy of the white-rot/brown-rot paradigm for wood decay fungi.</title>
        <authorList>
            <person name="Riley R."/>
            <person name="Salamov A.A."/>
            <person name="Brown D.W."/>
            <person name="Nagy L.G."/>
            <person name="Floudas D."/>
            <person name="Held B.W."/>
            <person name="Levasseur A."/>
            <person name="Lombard V."/>
            <person name="Morin E."/>
            <person name="Otillar R."/>
            <person name="Lindquist E.A."/>
            <person name="Sun H."/>
            <person name="LaButti K.M."/>
            <person name="Schmutz J."/>
            <person name="Jabbour D."/>
            <person name="Luo H."/>
            <person name="Baker S.E."/>
            <person name="Pisabarro A.G."/>
            <person name="Walton J.D."/>
            <person name="Blanchette R.A."/>
            <person name="Henrissat B."/>
            <person name="Martin F."/>
            <person name="Cullen D."/>
            <person name="Hibbett D.S."/>
            <person name="Grigoriev I.V."/>
        </authorList>
    </citation>
    <scope>NUCLEOTIDE SEQUENCE [LARGE SCALE GENOMIC DNA]</scope>
    <source>
        <strain evidence="3">FD-172 SS1</strain>
    </source>
</reference>
<dbReference type="OrthoDB" id="3353107at2759"/>
<evidence type="ECO:0000313" key="2">
    <source>
        <dbReference type="EMBL" id="KDQ20089.1"/>
    </source>
</evidence>
<dbReference type="Proteomes" id="UP000027195">
    <property type="component" value="Unassembled WGS sequence"/>
</dbReference>
<protein>
    <recommendedName>
        <fullName evidence="1">Integrase core domain-containing protein</fullName>
    </recommendedName>
</protein>
<dbReference type="AlphaFoldDB" id="A0A067MWU1"/>
<accession>A0A067MWU1</accession>
<dbReference type="HOGENOM" id="CLU_092517_1_1_1"/>
<proteinExistence type="predicted"/>
<dbReference type="EMBL" id="KL198018">
    <property type="protein sequence ID" value="KDQ20089.1"/>
    <property type="molecule type" value="Genomic_DNA"/>
</dbReference>
<gene>
    <name evidence="2" type="ORF">BOTBODRAFT_170106</name>
</gene>
<dbReference type="STRING" id="930990.A0A067MWU1"/>
<sequence length="225" mass="25541">MRGDRGGENTEVAVRMVLLRGPNRRSFIWGTSTRNVRIERLWVEVGSQFVRTWRAFFQRLERDHGLDPSNQAHLWLLHSLFLDLINEDCDAFKAEWNLHGISGPTTGMMSPADLRFAGQTQHGIYSDEPRTQVEDIAQVTTDAFAECLQTVVEQGVVPEGMGVRPEEWGPDGYPVVEAIQVGRRRGAEETIDLPMEVWYPRAALWCQSLCTLQNFLELQAANEAQ</sequence>
<dbReference type="Pfam" id="PF24764">
    <property type="entry name" value="rva_4"/>
    <property type="match status" value="1"/>
</dbReference>
<dbReference type="PANTHER" id="PTHR46791">
    <property type="entry name" value="EXPRESSED PROTEIN"/>
    <property type="match status" value="1"/>
</dbReference>
<organism evidence="2 3">
    <name type="scientific">Botryobasidium botryosum (strain FD-172 SS1)</name>
    <dbReference type="NCBI Taxonomy" id="930990"/>
    <lineage>
        <taxon>Eukaryota</taxon>
        <taxon>Fungi</taxon>
        <taxon>Dikarya</taxon>
        <taxon>Basidiomycota</taxon>
        <taxon>Agaricomycotina</taxon>
        <taxon>Agaricomycetes</taxon>
        <taxon>Cantharellales</taxon>
        <taxon>Botryobasidiaceae</taxon>
        <taxon>Botryobasidium</taxon>
    </lineage>
</organism>
<keyword evidence="3" id="KW-1185">Reference proteome</keyword>
<evidence type="ECO:0000313" key="3">
    <source>
        <dbReference type="Proteomes" id="UP000027195"/>
    </source>
</evidence>
<evidence type="ECO:0000259" key="1">
    <source>
        <dbReference type="Pfam" id="PF24764"/>
    </source>
</evidence>